<organism evidence="1 2">
    <name type="scientific">Streptomyces scopuliridis</name>
    <dbReference type="NCBI Taxonomy" id="452529"/>
    <lineage>
        <taxon>Bacteria</taxon>
        <taxon>Bacillati</taxon>
        <taxon>Actinomycetota</taxon>
        <taxon>Actinomycetes</taxon>
        <taxon>Kitasatosporales</taxon>
        <taxon>Streptomycetaceae</taxon>
        <taxon>Streptomyces</taxon>
    </lineage>
</organism>
<dbReference type="EC" id="3.5.4.16" evidence="1"/>
<gene>
    <name evidence="1" type="ORF">OG835_05065</name>
</gene>
<dbReference type="EMBL" id="CP109109">
    <property type="protein sequence ID" value="WSB96428.1"/>
    <property type="molecule type" value="Genomic_DNA"/>
</dbReference>
<protein>
    <submittedName>
        <fullName evidence="1">GTP cyclohydrolase I</fullName>
        <ecNumber evidence="1">3.5.4.16</ecNumber>
    </submittedName>
</protein>
<sequence length="92" mass="9956">MVHETAGIDLAAAEDAARDFLNALGASTDSESMQGAPGRMVRAHAELVLARAIPVRCRPRVRERLTKRIADWLRSQLDPKGVGVISRPNTPA</sequence>
<dbReference type="Proteomes" id="UP001348369">
    <property type="component" value="Chromosome"/>
</dbReference>
<accession>A0ACD4ZDL4</accession>
<evidence type="ECO:0000313" key="2">
    <source>
        <dbReference type="Proteomes" id="UP001348369"/>
    </source>
</evidence>
<keyword evidence="1" id="KW-0378">Hydrolase</keyword>
<evidence type="ECO:0000313" key="1">
    <source>
        <dbReference type="EMBL" id="WSB96428.1"/>
    </source>
</evidence>
<name>A0ACD4ZDL4_9ACTN</name>
<reference evidence="1" key="1">
    <citation type="submission" date="2022-10" db="EMBL/GenBank/DDBJ databases">
        <title>The complete genomes of actinobacterial strains from the NBC collection.</title>
        <authorList>
            <person name="Joergensen T.S."/>
            <person name="Alvarez Arevalo M."/>
            <person name="Sterndorff E.B."/>
            <person name="Faurdal D."/>
            <person name="Vuksanovic O."/>
            <person name="Mourched A.-S."/>
            <person name="Charusanti P."/>
            <person name="Shaw S."/>
            <person name="Blin K."/>
            <person name="Weber T."/>
        </authorList>
    </citation>
    <scope>NUCLEOTIDE SEQUENCE</scope>
    <source>
        <strain evidence="1">NBC 01771</strain>
    </source>
</reference>
<keyword evidence="2" id="KW-1185">Reference proteome</keyword>
<proteinExistence type="predicted"/>